<comment type="caution">
    <text evidence="6">The sequence shown here is derived from an EMBL/GenBank/DDBJ whole genome shotgun (WGS) entry which is preliminary data.</text>
</comment>
<dbReference type="PANTHER" id="PTHR31465">
    <property type="entry name" value="PROTEIN RTA1-RELATED"/>
    <property type="match status" value="1"/>
</dbReference>
<evidence type="ECO:0008006" key="8">
    <source>
        <dbReference type="Google" id="ProtNLM"/>
    </source>
</evidence>
<accession>A0A8H7W838</accession>
<dbReference type="EMBL" id="JAFJYH010000073">
    <property type="protein sequence ID" value="KAG4420986.1"/>
    <property type="molecule type" value="Genomic_DNA"/>
</dbReference>
<feature type="transmembrane region" description="Helical" evidence="5">
    <location>
        <begin position="12"/>
        <end position="36"/>
    </location>
</feature>
<feature type="transmembrane region" description="Helical" evidence="5">
    <location>
        <begin position="206"/>
        <end position="226"/>
    </location>
</feature>
<keyword evidence="2 5" id="KW-0812">Transmembrane</keyword>
<feature type="transmembrane region" description="Helical" evidence="5">
    <location>
        <begin position="167"/>
        <end position="186"/>
    </location>
</feature>
<evidence type="ECO:0000256" key="2">
    <source>
        <dbReference type="ARBA" id="ARBA00022692"/>
    </source>
</evidence>
<dbReference type="Proteomes" id="UP000664132">
    <property type="component" value="Unassembled WGS sequence"/>
</dbReference>
<feature type="transmembrane region" description="Helical" evidence="5">
    <location>
        <begin position="83"/>
        <end position="105"/>
    </location>
</feature>
<gene>
    <name evidence="6" type="ORF">IFR04_005855</name>
</gene>
<comment type="subcellular location">
    <subcellularLocation>
        <location evidence="1">Membrane</location>
        <topology evidence="1">Multi-pass membrane protein</topology>
    </subcellularLocation>
</comment>
<evidence type="ECO:0000256" key="4">
    <source>
        <dbReference type="ARBA" id="ARBA00023136"/>
    </source>
</evidence>
<evidence type="ECO:0000256" key="3">
    <source>
        <dbReference type="ARBA" id="ARBA00022989"/>
    </source>
</evidence>
<evidence type="ECO:0000256" key="5">
    <source>
        <dbReference type="SAM" id="Phobius"/>
    </source>
</evidence>
<dbReference type="GO" id="GO:0016020">
    <property type="term" value="C:membrane"/>
    <property type="evidence" value="ECO:0007669"/>
    <property type="project" value="UniProtKB-SubCell"/>
</dbReference>
<reference evidence="6" key="1">
    <citation type="submission" date="2021-02" db="EMBL/GenBank/DDBJ databases">
        <title>Genome sequence Cadophora malorum strain M34.</title>
        <authorList>
            <person name="Stefanovic E."/>
            <person name="Vu D."/>
            <person name="Scully C."/>
            <person name="Dijksterhuis J."/>
            <person name="Roader J."/>
            <person name="Houbraken J."/>
        </authorList>
    </citation>
    <scope>NUCLEOTIDE SEQUENCE</scope>
    <source>
        <strain evidence="6">M34</strain>
    </source>
</reference>
<dbReference type="Pfam" id="PF04479">
    <property type="entry name" value="RTA1"/>
    <property type="match status" value="1"/>
</dbReference>
<keyword evidence="7" id="KW-1185">Reference proteome</keyword>
<feature type="transmembrane region" description="Helical" evidence="5">
    <location>
        <begin position="48"/>
        <end position="71"/>
    </location>
</feature>
<name>A0A8H7W838_9HELO</name>
<keyword evidence="4 5" id="KW-0472">Membrane</keyword>
<dbReference type="InterPro" id="IPR007568">
    <property type="entry name" value="RTA1"/>
</dbReference>
<sequence length="237" mass="26114">MSDTTDTPKAFVLFECSPLMAAAVIFIILFIGTTGFPTFQLAKQRTWYFIPFLIGVIYAVEILGYVGRAIASNQSPNWTTGPYIMQSLMVLLAPTLFAASIYMVLGRIIVLTGGEELSLIRAKWLTKIFVAGDIMSFLAQSAGGGMLAKAKSSDDQKRGTNNITGGLFIQVFFFGFFIIASAMFHLRITKVPTIKSLSSEIPWPKYMIILYTASCLIMVRSIFRIAEYIQGHDGALS</sequence>
<protein>
    <recommendedName>
        <fullName evidence="8">RTA1 like protein</fullName>
    </recommendedName>
</protein>
<proteinExistence type="predicted"/>
<evidence type="ECO:0000313" key="7">
    <source>
        <dbReference type="Proteomes" id="UP000664132"/>
    </source>
</evidence>
<organism evidence="6 7">
    <name type="scientific">Cadophora malorum</name>
    <dbReference type="NCBI Taxonomy" id="108018"/>
    <lineage>
        <taxon>Eukaryota</taxon>
        <taxon>Fungi</taxon>
        <taxon>Dikarya</taxon>
        <taxon>Ascomycota</taxon>
        <taxon>Pezizomycotina</taxon>
        <taxon>Leotiomycetes</taxon>
        <taxon>Helotiales</taxon>
        <taxon>Ploettnerulaceae</taxon>
        <taxon>Cadophora</taxon>
    </lineage>
</organism>
<dbReference type="AlphaFoldDB" id="A0A8H7W838"/>
<evidence type="ECO:0000313" key="6">
    <source>
        <dbReference type="EMBL" id="KAG4420986.1"/>
    </source>
</evidence>
<keyword evidence="3 5" id="KW-1133">Transmembrane helix</keyword>
<dbReference type="OrthoDB" id="3358017at2759"/>
<evidence type="ECO:0000256" key="1">
    <source>
        <dbReference type="ARBA" id="ARBA00004141"/>
    </source>
</evidence>
<dbReference type="PANTHER" id="PTHR31465:SF35">
    <property type="entry name" value="RTA1 DOMAIN PROTEIN-RELATED"/>
    <property type="match status" value="1"/>
</dbReference>